<gene>
    <name evidence="10" type="primary">Cre-amt-2</name>
    <name evidence="10" type="ORF">CRE_10315</name>
</gene>
<dbReference type="GO" id="GO:0097272">
    <property type="term" value="P:ammonium homeostasis"/>
    <property type="evidence" value="ECO:0007669"/>
    <property type="project" value="TreeGrafter"/>
</dbReference>
<feature type="transmembrane region" description="Helical" evidence="8">
    <location>
        <begin position="83"/>
        <end position="102"/>
    </location>
</feature>
<feature type="transmembrane region" description="Helical" evidence="8">
    <location>
        <begin position="422"/>
        <end position="449"/>
    </location>
</feature>
<sequence>MMNHSQPTVRMKPDKQLDCNLSQDDGVWMMASSFIIFTMTAGFGLLESGRVSSKDEVNCMVKNVFDVIFGGEFLFDWNQKRAIEIEFVGLAYWMFGYGLTFGDSKHQLGRFFGFGDFFFDPERVSDDDSTDEKGISYSLFIFQMSFATTTSTIVSAGMSERIHLKSHCFISFAITLVHSIAGHWVWDQEGIFRTMGVVDSAGCSAVHLVGGISGLVATLYLTPRRNRFAKNGLRTVSDPTKAILGFLMIWWGWLAFNTSSNYAVTHGQWTEGMRSAVGTILASAGGGLILFRNIQIEKKQFSGVVTVVITRYATKKIQMDMLIDGMLASLVASTGGCLYFTPWQATLVGAIGSSLALAAYPVTEWLKIDDPVGVFPVHVVGSIWGMIAPAIFVYRRPMNFGPPECNFQTSDEANGLLYGGGFYLLFLQSFVIVVIATYSAICAFIILFIMHHSPIGLRVDKYQEELGADLIEHGLAGVNVMTYTLEKKLDTKTLSAVLMIIVRWRAKAKLGAMRRKQVHDSGLVTPKPTENVEMNVIHRRH</sequence>
<keyword evidence="6 8" id="KW-0472">Membrane</keyword>
<dbReference type="InParanoid" id="E3M6F5"/>
<comment type="similarity">
    <text evidence="2">Belongs to the ammonia transporter channel (TC 1.A.11.2) family.</text>
</comment>
<keyword evidence="3" id="KW-0813">Transport</keyword>
<evidence type="ECO:0000256" key="5">
    <source>
        <dbReference type="ARBA" id="ARBA00022989"/>
    </source>
</evidence>
<dbReference type="InterPro" id="IPR029020">
    <property type="entry name" value="Ammonium/urea_transptr"/>
</dbReference>
<dbReference type="OrthoDB" id="534912at2759"/>
<feature type="transmembrane region" description="Helical" evidence="8">
    <location>
        <begin position="242"/>
        <end position="260"/>
    </location>
</feature>
<feature type="transmembrane region" description="Helical" evidence="8">
    <location>
        <begin position="321"/>
        <end position="341"/>
    </location>
</feature>
<dbReference type="AlphaFoldDB" id="E3M6F5"/>
<evidence type="ECO:0000259" key="9">
    <source>
        <dbReference type="Pfam" id="PF00909"/>
    </source>
</evidence>
<keyword evidence="4 8" id="KW-0812">Transmembrane</keyword>
<evidence type="ECO:0000256" key="3">
    <source>
        <dbReference type="ARBA" id="ARBA00022448"/>
    </source>
</evidence>
<name>E3M6F5_CAERE</name>
<feature type="transmembrane region" description="Helical" evidence="8">
    <location>
        <begin position="373"/>
        <end position="394"/>
    </location>
</feature>
<keyword evidence="11" id="KW-1185">Reference proteome</keyword>
<dbReference type="FunCoup" id="E3M6F5">
    <property type="interactions" value="1"/>
</dbReference>
<feature type="transmembrane region" description="Helical" evidence="8">
    <location>
        <begin position="272"/>
        <end position="291"/>
    </location>
</feature>
<feature type="domain" description="Ammonium transporter AmtB-like" evidence="9">
    <location>
        <begin position="27"/>
        <end position="70"/>
    </location>
</feature>
<dbReference type="STRING" id="31234.E3M6F5"/>
<dbReference type="GO" id="GO:0005886">
    <property type="term" value="C:plasma membrane"/>
    <property type="evidence" value="ECO:0007669"/>
    <property type="project" value="TreeGrafter"/>
</dbReference>
<dbReference type="PANTHER" id="PTHR11730">
    <property type="entry name" value="AMMONIUM TRANSPORTER"/>
    <property type="match status" value="1"/>
</dbReference>
<evidence type="ECO:0000256" key="2">
    <source>
        <dbReference type="ARBA" id="ARBA00005887"/>
    </source>
</evidence>
<organism evidence="11">
    <name type="scientific">Caenorhabditis remanei</name>
    <name type="common">Caenorhabditis vulgaris</name>
    <dbReference type="NCBI Taxonomy" id="31234"/>
    <lineage>
        <taxon>Eukaryota</taxon>
        <taxon>Metazoa</taxon>
        <taxon>Ecdysozoa</taxon>
        <taxon>Nematoda</taxon>
        <taxon>Chromadorea</taxon>
        <taxon>Rhabditida</taxon>
        <taxon>Rhabditina</taxon>
        <taxon>Rhabditomorpha</taxon>
        <taxon>Rhabditoidea</taxon>
        <taxon>Rhabditidae</taxon>
        <taxon>Peloderinae</taxon>
        <taxon>Caenorhabditis</taxon>
    </lineage>
</organism>
<evidence type="ECO:0000256" key="7">
    <source>
        <dbReference type="ARBA" id="ARBA00023177"/>
    </source>
</evidence>
<keyword evidence="5 8" id="KW-1133">Transmembrane helix</keyword>
<feature type="transmembrane region" description="Helical" evidence="8">
    <location>
        <begin position="27"/>
        <end position="46"/>
    </location>
</feature>
<dbReference type="HOGENOM" id="CLU_000445_33_1_1"/>
<evidence type="ECO:0000256" key="4">
    <source>
        <dbReference type="ARBA" id="ARBA00022692"/>
    </source>
</evidence>
<evidence type="ECO:0000313" key="10">
    <source>
        <dbReference type="EMBL" id="EFO93006.1"/>
    </source>
</evidence>
<evidence type="ECO:0000256" key="8">
    <source>
        <dbReference type="SAM" id="Phobius"/>
    </source>
</evidence>
<protein>
    <submittedName>
        <fullName evidence="10">CRE-AMT-2 protein</fullName>
    </submittedName>
</protein>
<dbReference type="Gene3D" id="1.10.3430.10">
    <property type="entry name" value="Ammonium transporter AmtB like domains"/>
    <property type="match status" value="1"/>
</dbReference>
<evidence type="ECO:0000256" key="1">
    <source>
        <dbReference type="ARBA" id="ARBA00004141"/>
    </source>
</evidence>
<dbReference type="SUPFAM" id="SSF111352">
    <property type="entry name" value="Ammonium transporter"/>
    <property type="match status" value="1"/>
</dbReference>
<dbReference type="PANTHER" id="PTHR11730:SF58">
    <property type="entry name" value="AMMONIUM TRANSPORTER"/>
    <property type="match status" value="1"/>
</dbReference>
<dbReference type="OMA" id="CAGSDVM"/>
<dbReference type="EMBL" id="DS268426">
    <property type="protein sequence ID" value="EFO93006.1"/>
    <property type="molecule type" value="Genomic_DNA"/>
</dbReference>
<feature type="transmembrane region" description="Helical" evidence="8">
    <location>
        <begin position="168"/>
        <end position="186"/>
    </location>
</feature>
<dbReference type="GO" id="GO:0008519">
    <property type="term" value="F:ammonium channel activity"/>
    <property type="evidence" value="ECO:0007669"/>
    <property type="project" value="InterPro"/>
</dbReference>
<feature type="transmembrane region" description="Helical" evidence="8">
    <location>
        <begin position="135"/>
        <end position="156"/>
    </location>
</feature>
<dbReference type="Pfam" id="PF00909">
    <property type="entry name" value="Ammonium_transp"/>
    <property type="match status" value="2"/>
</dbReference>
<reference evidence="10" key="1">
    <citation type="submission" date="2007-07" db="EMBL/GenBank/DDBJ databases">
        <title>PCAP assembly of the Caenorhabditis remanei genome.</title>
        <authorList>
            <consortium name="The Caenorhabditis remanei Sequencing Consortium"/>
            <person name="Wilson R.K."/>
        </authorList>
    </citation>
    <scope>NUCLEOTIDE SEQUENCE [LARGE SCALE GENOMIC DNA]</scope>
    <source>
        <strain evidence="10">PB4641</strain>
    </source>
</reference>
<keyword evidence="7" id="KW-0924">Ammonia transport</keyword>
<dbReference type="eggNOG" id="KOG0682">
    <property type="taxonomic scope" value="Eukaryota"/>
</dbReference>
<proteinExistence type="inferred from homology"/>
<evidence type="ECO:0000313" key="11">
    <source>
        <dbReference type="Proteomes" id="UP000008281"/>
    </source>
</evidence>
<dbReference type="Proteomes" id="UP000008281">
    <property type="component" value="Unassembled WGS sequence"/>
</dbReference>
<comment type="subcellular location">
    <subcellularLocation>
        <location evidence="1">Membrane</location>
        <topology evidence="1">Multi-pass membrane protein</topology>
    </subcellularLocation>
</comment>
<feature type="transmembrane region" description="Helical" evidence="8">
    <location>
        <begin position="198"/>
        <end position="221"/>
    </location>
</feature>
<evidence type="ECO:0000256" key="6">
    <source>
        <dbReference type="ARBA" id="ARBA00023136"/>
    </source>
</evidence>
<accession>E3M6F5</accession>
<feature type="domain" description="Ammonium transporter AmtB-like" evidence="9">
    <location>
        <begin position="84"/>
        <end position="476"/>
    </location>
</feature>
<dbReference type="FunFam" id="1.10.3430.10:FF:000008">
    <property type="entry name" value="Ammonium transporter"/>
    <property type="match status" value="1"/>
</dbReference>
<dbReference type="InterPro" id="IPR024041">
    <property type="entry name" value="NH4_transpt_AmtB-like_dom"/>
</dbReference>